<accession>A0A101U6B4</accession>
<feature type="region of interest" description="Disordered" evidence="1">
    <location>
        <begin position="1"/>
        <end position="35"/>
    </location>
</feature>
<feature type="region of interest" description="Disordered" evidence="1">
    <location>
        <begin position="83"/>
        <end position="112"/>
    </location>
</feature>
<comment type="caution">
    <text evidence="2">The sequence shown here is derived from an EMBL/GenBank/DDBJ whole genome shotgun (WGS) entry which is preliminary data.</text>
</comment>
<dbReference type="Proteomes" id="UP000053429">
    <property type="component" value="Unassembled WGS sequence"/>
</dbReference>
<evidence type="ECO:0000313" key="3">
    <source>
        <dbReference type="Proteomes" id="UP000053429"/>
    </source>
</evidence>
<proteinExistence type="predicted"/>
<sequence length="112" mass="12645">MQHDADALTESLRRNLKGDVASQRAHQPEARRLLSGNSAFERGELGSLIRHLDDQVLRLIQEQHQQDLTRADMLHGVLHQLRHDTKRNSAIPSPSRHRQPGLSMQPGQPRGA</sequence>
<dbReference type="EMBL" id="LMWY01000010">
    <property type="protein sequence ID" value="KUO04799.1"/>
    <property type="molecule type" value="Genomic_DNA"/>
</dbReference>
<protein>
    <submittedName>
        <fullName evidence="2">Uncharacterized protein</fullName>
    </submittedName>
</protein>
<dbReference type="STRING" id="661399.AQJ67_09830"/>
<dbReference type="AlphaFoldDB" id="A0A101U6B4"/>
<organism evidence="2 3">
    <name type="scientific">Streptomyces caeruleatus</name>
    <dbReference type="NCBI Taxonomy" id="661399"/>
    <lineage>
        <taxon>Bacteria</taxon>
        <taxon>Bacillati</taxon>
        <taxon>Actinomycetota</taxon>
        <taxon>Actinomycetes</taxon>
        <taxon>Kitasatosporales</taxon>
        <taxon>Streptomycetaceae</taxon>
        <taxon>Streptomyces</taxon>
    </lineage>
</organism>
<gene>
    <name evidence="2" type="ORF">AQJ67_09830</name>
</gene>
<reference evidence="2 3" key="1">
    <citation type="submission" date="2015-10" db="EMBL/GenBank/DDBJ databases">
        <title>Draft genome sequence of Streptomyces caeruleatus NRRL B-24802, type strain for the species Streptomyces caeruleatus.</title>
        <authorList>
            <person name="Ruckert C."/>
            <person name="Winkler A."/>
            <person name="Kalinowski J."/>
            <person name="Kampfer P."/>
            <person name="Glaeser S."/>
        </authorList>
    </citation>
    <scope>NUCLEOTIDE SEQUENCE [LARGE SCALE GENOMIC DNA]</scope>
    <source>
        <strain evidence="2 3">NRRL B-24802</strain>
    </source>
</reference>
<evidence type="ECO:0000256" key="1">
    <source>
        <dbReference type="SAM" id="MobiDB-lite"/>
    </source>
</evidence>
<keyword evidence="3" id="KW-1185">Reference proteome</keyword>
<feature type="compositionally biased region" description="Basic and acidic residues" evidence="1">
    <location>
        <begin position="1"/>
        <end position="17"/>
    </location>
</feature>
<evidence type="ECO:0000313" key="2">
    <source>
        <dbReference type="EMBL" id="KUO04799.1"/>
    </source>
</evidence>
<name>A0A101U6B4_9ACTN</name>